<organism evidence="2 3">
    <name type="scientific">Spirosoma aureum</name>
    <dbReference type="NCBI Taxonomy" id="2692134"/>
    <lineage>
        <taxon>Bacteria</taxon>
        <taxon>Pseudomonadati</taxon>
        <taxon>Bacteroidota</taxon>
        <taxon>Cytophagia</taxon>
        <taxon>Cytophagales</taxon>
        <taxon>Cytophagaceae</taxon>
        <taxon>Spirosoma</taxon>
    </lineage>
</organism>
<protein>
    <recommendedName>
        <fullName evidence="4">Lipocalin-like domain-containing protein</fullName>
    </recommendedName>
</protein>
<evidence type="ECO:0000313" key="2">
    <source>
        <dbReference type="EMBL" id="QIP13694.1"/>
    </source>
</evidence>
<dbReference type="RefSeq" id="WP_167209013.1">
    <property type="nucleotide sequence ID" value="NZ_CP050063.1"/>
</dbReference>
<feature type="signal peptide" evidence="1">
    <location>
        <begin position="1"/>
        <end position="20"/>
    </location>
</feature>
<proteinExistence type="predicted"/>
<feature type="chain" id="PRO_5026335423" description="Lipocalin-like domain-containing protein" evidence="1">
    <location>
        <begin position="21"/>
        <end position="153"/>
    </location>
</feature>
<evidence type="ECO:0000313" key="3">
    <source>
        <dbReference type="Proteomes" id="UP000501802"/>
    </source>
</evidence>
<dbReference type="AlphaFoldDB" id="A0A6G9AMZ6"/>
<accession>A0A6G9AMZ6</accession>
<dbReference type="Proteomes" id="UP000501802">
    <property type="component" value="Chromosome"/>
</dbReference>
<keyword evidence="1" id="KW-0732">Signal</keyword>
<evidence type="ECO:0000256" key="1">
    <source>
        <dbReference type="SAM" id="SignalP"/>
    </source>
</evidence>
<keyword evidence="3" id="KW-1185">Reference proteome</keyword>
<sequence length="153" mass="16589">MKSIYLLLLVGLLFAGCKKSDTTMPTPYTSDYFVEYTLDGQKFTLTRSALIGPGTGVNETKVSGDNGTGSTYRQIRLNITGVMNGKPETKKIRGGDIIEQNSIIYEADLGAAEVGSITFTEVTAEYAVGTFMMNLKGNGRSVKITDGKFKVMF</sequence>
<name>A0A6G9AMZ6_9BACT</name>
<gene>
    <name evidence="2" type="ORF">G8759_14225</name>
</gene>
<dbReference type="PROSITE" id="PS51257">
    <property type="entry name" value="PROKAR_LIPOPROTEIN"/>
    <property type="match status" value="1"/>
</dbReference>
<dbReference type="KEGG" id="spib:G8759_14225"/>
<reference evidence="2 3" key="1">
    <citation type="submission" date="2020-03" db="EMBL/GenBank/DDBJ databases">
        <authorList>
            <person name="Kim M.K."/>
        </authorList>
    </citation>
    <scope>NUCLEOTIDE SEQUENCE [LARGE SCALE GENOMIC DNA]</scope>
    <source>
        <strain evidence="2 3">BT328</strain>
    </source>
</reference>
<evidence type="ECO:0008006" key="4">
    <source>
        <dbReference type="Google" id="ProtNLM"/>
    </source>
</evidence>
<dbReference type="EMBL" id="CP050063">
    <property type="protein sequence ID" value="QIP13694.1"/>
    <property type="molecule type" value="Genomic_DNA"/>
</dbReference>